<evidence type="ECO:0000313" key="4">
    <source>
        <dbReference type="Proteomes" id="UP000266482"/>
    </source>
</evidence>
<protein>
    <submittedName>
        <fullName evidence="3">Spore gernimation protein</fullName>
    </submittedName>
</protein>
<dbReference type="InterPro" id="IPR041262">
    <property type="entry name" value="GerD_central"/>
</dbReference>
<evidence type="ECO:0000256" key="1">
    <source>
        <dbReference type="SAM" id="MobiDB-lite"/>
    </source>
</evidence>
<dbReference type="Pfam" id="PF17898">
    <property type="entry name" value="GerD"/>
    <property type="match status" value="1"/>
</dbReference>
<comment type="caution">
    <text evidence="3">The sequence shown here is derived from an EMBL/GenBank/DDBJ whole genome shotgun (WGS) entry which is preliminary data.</text>
</comment>
<dbReference type="AlphaFoldDB" id="A0A3A1ULR9"/>
<keyword evidence="4" id="KW-1185">Reference proteome</keyword>
<feature type="region of interest" description="Disordered" evidence="1">
    <location>
        <begin position="187"/>
        <end position="226"/>
    </location>
</feature>
<dbReference type="EMBL" id="QXQA01000022">
    <property type="protein sequence ID" value="RIX47941.1"/>
    <property type="molecule type" value="Genomic_DNA"/>
</dbReference>
<reference evidence="3 4" key="1">
    <citation type="submission" date="2018-09" db="EMBL/GenBank/DDBJ databases">
        <title>Paenibacillus aracenensis nov. sp. isolated from a cave in southern Spain.</title>
        <authorList>
            <person name="Jurado V."/>
            <person name="Gutierrez-Patricio S."/>
            <person name="Gonzalez-Pimentel J.L."/>
            <person name="Miller A.Z."/>
            <person name="Laiz L."/>
            <person name="Saiz-Jimenez C."/>
        </authorList>
    </citation>
    <scope>NUCLEOTIDE SEQUENCE [LARGE SCALE GENOMIC DNA]</scope>
    <source>
        <strain evidence="3 4">DSM 22867</strain>
    </source>
</reference>
<feature type="domain" description="Spore germination GerD central core" evidence="2">
    <location>
        <begin position="72"/>
        <end position="184"/>
    </location>
</feature>
<dbReference type="Proteomes" id="UP000266482">
    <property type="component" value="Unassembled WGS sequence"/>
</dbReference>
<feature type="compositionally biased region" description="Basic and acidic residues" evidence="1">
    <location>
        <begin position="187"/>
        <end position="200"/>
    </location>
</feature>
<feature type="compositionally biased region" description="Gly residues" evidence="1">
    <location>
        <begin position="202"/>
        <end position="226"/>
    </location>
</feature>
<dbReference type="NCBIfam" id="NF040801">
    <property type="entry name" value="spore_GerD"/>
    <property type="match status" value="1"/>
</dbReference>
<evidence type="ECO:0000259" key="2">
    <source>
        <dbReference type="Pfam" id="PF17898"/>
    </source>
</evidence>
<name>A0A3A1ULR9_9BACL</name>
<proteinExistence type="predicted"/>
<gene>
    <name evidence="3" type="ORF">D3P08_24545</name>
</gene>
<evidence type="ECO:0000313" key="3">
    <source>
        <dbReference type="EMBL" id="RIX47941.1"/>
    </source>
</evidence>
<organism evidence="3 4">
    <name type="scientific">Paenibacillus nanensis</name>
    <dbReference type="NCBI Taxonomy" id="393251"/>
    <lineage>
        <taxon>Bacteria</taxon>
        <taxon>Bacillati</taxon>
        <taxon>Bacillota</taxon>
        <taxon>Bacilli</taxon>
        <taxon>Bacillales</taxon>
        <taxon>Paenibacillaceae</taxon>
        <taxon>Paenibacillus</taxon>
    </lineage>
</organism>
<sequence>MRWALSSSLIAFTLVLTSCGGTTQASTQQLSYKDVKSMVIDILKTEDAQKALQESSQQLSGYSTQQSKLLSVQDQEEVRLAVKDVISSPEYDKVIKKLMTDTRFAGEFAKSVMKENKDIHKELIKDPSYQQELVKTLQNPEMEKMILQVLKSAQYRKEVMSLMQESMQNPLFRLEVLDLMKKAVQEELTTKPDEKVKSQEEGQGGSEGGDSGGEDGSGGGEGGGEQ</sequence>
<dbReference type="PROSITE" id="PS51257">
    <property type="entry name" value="PROKAR_LIPOPROTEIN"/>
    <property type="match status" value="1"/>
</dbReference>
<dbReference type="OrthoDB" id="2375836at2"/>
<accession>A0A3A1ULR9</accession>